<accession>A0ABY4I118</accession>
<evidence type="ECO:0000256" key="1">
    <source>
        <dbReference type="ARBA" id="ARBA00006865"/>
    </source>
</evidence>
<evidence type="ECO:0000313" key="4">
    <source>
        <dbReference type="Proteomes" id="UP000830198"/>
    </source>
</evidence>
<dbReference type="RefSeq" id="WP_247812051.1">
    <property type="nucleotide sequence ID" value="NZ_CP095855.1"/>
</dbReference>
<dbReference type="PROSITE" id="PS51257">
    <property type="entry name" value="PROKAR_LIPOPROTEIN"/>
    <property type="match status" value="1"/>
</dbReference>
<dbReference type="GO" id="GO:0016787">
    <property type="term" value="F:hydrolase activity"/>
    <property type="evidence" value="ECO:0007669"/>
    <property type="project" value="UniProtKB-KW"/>
</dbReference>
<dbReference type="CDD" id="cd08023">
    <property type="entry name" value="GH16_laminarinase_like"/>
    <property type="match status" value="1"/>
</dbReference>
<comment type="similarity">
    <text evidence="1">Belongs to the glycosyl hydrolase 16 family.</text>
</comment>
<evidence type="ECO:0000313" key="3">
    <source>
        <dbReference type="EMBL" id="UPK69784.1"/>
    </source>
</evidence>
<organism evidence="3 4">
    <name type="scientific">Chitinophaga filiformis</name>
    <name type="common">Myxococcus filiformis</name>
    <name type="synonym">Flexibacter filiformis</name>
    <dbReference type="NCBI Taxonomy" id="104663"/>
    <lineage>
        <taxon>Bacteria</taxon>
        <taxon>Pseudomonadati</taxon>
        <taxon>Bacteroidota</taxon>
        <taxon>Chitinophagia</taxon>
        <taxon>Chitinophagales</taxon>
        <taxon>Chitinophagaceae</taxon>
        <taxon>Chitinophaga</taxon>
    </lineage>
</organism>
<dbReference type="PROSITE" id="PS51762">
    <property type="entry name" value="GH16_2"/>
    <property type="match status" value="1"/>
</dbReference>
<dbReference type="InterPro" id="IPR050546">
    <property type="entry name" value="Glycosyl_Hydrlase_16"/>
</dbReference>
<name>A0ABY4I118_CHIFI</name>
<reference evidence="3 4" key="1">
    <citation type="submission" date="2022-04" db="EMBL/GenBank/DDBJ databases">
        <title>The arsenic-methylating capacity of Chitinophaga filiformis YT5 during chitin decomposition.</title>
        <authorList>
            <person name="Chen G."/>
            <person name="Liang Y."/>
        </authorList>
    </citation>
    <scope>NUCLEOTIDE SEQUENCE [LARGE SCALE GENOMIC DNA]</scope>
    <source>
        <strain evidence="3 4">YT5</strain>
    </source>
</reference>
<feature type="domain" description="GH16" evidence="2">
    <location>
        <begin position="34"/>
        <end position="308"/>
    </location>
</feature>
<dbReference type="InterPro" id="IPR000757">
    <property type="entry name" value="Beta-glucanase-like"/>
</dbReference>
<dbReference type="PANTHER" id="PTHR10963">
    <property type="entry name" value="GLYCOSYL HYDROLASE-RELATED"/>
    <property type="match status" value="1"/>
</dbReference>
<protein>
    <submittedName>
        <fullName evidence="3">Glycoside hydrolase family 16 protein</fullName>
    </submittedName>
</protein>
<dbReference type="Gene3D" id="2.60.120.200">
    <property type="match status" value="1"/>
</dbReference>
<dbReference type="PANTHER" id="PTHR10963:SF55">
    <property type="entry name" value="GLYCOSIDE HYDROLASE FAMILY 16 PROTEIN"/>
    <property type="match status" value="1"/>
</dbReference>
<dbReference type="SUPFAM" id="SSF49899">
    <property type="entry name" value="Concanavalin A-like lectins/glucanases"/>
    <property type="match status" value="1"/>
</dbReference>
<dbReference type="InterPro" id="IPR013320">
    <property type="entry name" value="ConA-like_dom_sf"/>
</dbReference>
<sequence length="308" mass="34481">MRKTQLLSYCLLAIVGITACSKKNDESPKLNNETALAAAEPPTVQVPGVCEYDLDEAALKAQGYTKVFEDNFNTLDTTKWDRWNSGGYNNELQLYTPKNLRIVDGKLLIKPVKETVTGATDPDDPTKKKFDFTSGRIESHYNFKASTTTPKVRISARIKQPLGFGMWPAFWSYGGNWPTNGELDILEGFGERNLYNTNIWYGSTAGTPDHDYTLSMTYVQSQSDLTSCYHVYEAIWQKDTVTFLLDGTVTRKLVSSTPAGRFIPKFFNKTQHITLNAAIGGDQFGTIDPSQVVLGDTYVDWVRVYTAK</sequence>
<dbReference type="Pfam" id="PF00722">
    <property type="entry name" value="Glyco_hydro_16"/>
    <property type="match status" value="1"/>
</dbReference>
<dbReference type="Proteomes" id="UP000830198">
    <property type="component" value="Chromosome"/>
</dbReference>
<keyword evidence="3" id="KW-0378">Hydrolase</keyword>
<dbReference type="EMBL" id="CP095855">
    <property type="protein sequence ID" value="UPK69784.1"/>
    <property type="molecule type" value="Genomic_DNA"/>
</dbReference>
<gene>
    <name evidence="3" type="ORF">MYF79_00585</name>
</gene>
<evidence type="ECO:0000259" key="2">
    <source>
        <dbReference type="PROSITE" id="PS51762"/>
    </source>
</evidence>
<keyword evidence="4" id="KW-1185">Reference proteome</keyword>
<proteinExistence type="inferred from homology"/>